<keyword evidence="2" id="KW-1048">Host nucleus</keyword>
<dbReference type="InterPro" id="IPR002043">
    <property type="entry name" value="UDG_fam1"/>
</dbReference>
<proteinExistence type="inferred from homology"/>
<evidence type="ECO:0000313" key="8">
    <source>
        <dbReference type="EMBL" id="ALE14757.1"/>
    </source>
</evidence>
<dbReference type="EMBL" id="KT595939">
    <property type="protein sequence ID" value="ALE14757.1"/>
    <property type="molecule type" value="Genomic_DNA"/>
</dbReference>
<comment type="similarity">
    <text evidence="1">Belongs to the uracil-DNA glycosylase (UDG) superfamily. UNG family.</text>
</comment>
<dbReference type="NCBIfam" id="NF003589">
    <property type="entry name" value="PRK05254.1-2"/>
    <property type="match status" value="1"/>
</dbReference>
<evidence type="ECO:0000256" key="1">
    <source>
        <dbReference type="ARBA" id="ARBA00008184"/>
    </source>
</evidence>
<dbReference type="GO" id="GO:0097510">
    <property type="term" value="P:base-excision repair, AP site formation via deaminated base removal"/>
    <property type="evidence" value="ECO:0007669"/>
    <property type="project" value="TreeGrafter"/>
</dbReference>
<dbReference type="PROSITE" id="PS00130">
    <property type="entry name" value="U_DNA_GLYCOSYLASE"/>
    <property type="match status" value="1"/>
</dbReference>
<dbReference type="PANTHER" id="PTHR11264">
    <property type="entry name" value="URACIL-DNA GLYCOSYLASE"/>
    <property type="match status" value="1"/>
</dbReference>
<dbReference type="SUPFAM" id="SSF52141">
    <property type="entry name" value="Uracil-DNA glycosylase-like"/>
    <property type="match status" value="1"/>
</dbReference>
<feature type="domain" description="Uracil-DNA glycosylase-like" evidence="7">
    <location>
        <begin position="73"/>
        <end position="240"/>
    </location>
</feature>
<dbReference type="SMART" id="SM00986">
    <property type="entry name" value="UDG"/>
    <property type="match status" value="1"/>
</dbReference>
<dbReference type="InterPro" id="IPR036895">
    <property type="entry name" value="Uracil-DNA_glycosylase-like_sf"/>
</dbReference>
<dbReference type="NCBIfam" id="NF003592">
    <property type="entry name" value="PRK05254.1-5"/>
    <property type="match status" value="1"/>
</dbReference>
<organism evidence="8 9">
    <name type="scientific">Felid gammaherpesvirus 1</name>
    <dbReference type="NCBI Taxonomy" id="2560468"/>
    <lineage>
        <taxon>Viruses</taxon>
        <taxon>Duplodnaviria</taxon>
        <taxon>Heunggongvirae</taxon>
        <taxon>Peploviricota</taxon>
        <taxon>Herviviricetes</taxon>
        <taxon>Herpesvirales</taxon>
        <taxon>Orthoherpesviridae</taxon>
        <taxon>Gammaherpesvirinae</taxon>
        <taxon>Percavirus</taxon>
        <taxon>Percavirus felidgamma1</taxon>
    </lineage>
</organism>
<dbReference type="NCBIfam" id="NF003588">
    <property type="entry name" value="PRK05254.1-1"/>
    <property type="match status" value="1"/>
</dbReference>
<keyword evidence="4" id="KW-0378">Hydrolase</keyword>
<keyword evidence="9" id="KW-1185">Reference proteome</keyword>
<sequence length="253" mass="29046">MDDWLKKHVWGAQNYENDNITEDKLLLTPEWLYFLELSPFLKKKLHRLIETIAKLSLTTTIYPPNEKIMYWSKICNPIDIKVIILGQDPYHGGQATGLAFSVLREYPIPPSLKNIYQEISRTDSAFITPTHGCLDGWGKQGVLLLNTVLTVEQGKPGSHSDLGWVWFTNYVINKLSEKLYNCVFMLWGSKAIEKASLINSQQHLVLKAQHPSPLAANSIRTSKWPKFIGCDHFIQANNYLKEHNKNPIDWNLL</sequence>
<evidence type="ECO:0000259" key="7">
    <source>
        <dbReference type="SMART" id="SM00986"/>
    </source>
</evidence>
<dbReference type="OrthoDB" id="11388at10239"/>
<dbReference type="KEGG" id="vg:26100436"/>
<evidence type="ECO:0000256" key="5">
    <source>
        <dbReference type="ARBA" id="ARBA00023204"/>
    </source>
</evidence>
<dbReference type="Proteomes" id="UP000152314">
    <property type="component" value="Segment"/>
</dbReference>
<reference evidence="8 9" key="1">
    <citation type="journal article" date="2015" name="Genome Announc.">
        <title>First Complete Genome Sequence of Felis catus Gammaherpesvirus 1.</title>
        <authorList>
            <person name="Troyer R.M."/>
            <person name="Lee J.S."/>
            <person name="Vuyisich M."/>
            <person name="Chain P."/>
            <person name="Lo C.C."/>
            <person name="Kronmiller B."/>
            <person name="Bracha S."/>
            <person name="Avery A.C."/>
            <person name="VandeWoude S."/>
        </authorList>
    </citation>
    <scope>NUCLEOTIDE SEQUENCE [LARGE SCALE GENOMIC DNA]</scope>
    <source>
        <strain evidence="8">31286</strain>
    </source>
</reference>
<keyword evidence="3" id="KW-0227">DNA damage</keyword>
<evidence type="ECO:0000256" key="2">
    <source>
        <dbReference type="ARBA" id="ARBA00022562"/>
    </source>
</evidence>
<name>A0A0M5KYM8_9GAMA</name>
<protein>
    <submittedName>
        <fullName evidence="8">ORF46</fullName>
    </submittedName>
</protein>
<dbReference type="SMART" id="SM00987">
    <property type="entry name" value="UreE_C"/>
    <property type="match status" value="1"/>
</dbReference>
<dbReference type="Pfam" id="PF03167">
    <property type="entry name" value="UDG"/>
    <property type="match status" value="1"/>
</dbReference>
<dbReference type="NCBIfam" id="TIGR00628">
    <property type="entry name" value="ung"/>
    <property type="match status" value="1"/>
</dbReference>
<dbReference type="GO" id="GO:0004844">
    <property type="term" value="F:uracil DNA N-glycosylase activity"/>
    <property type="evidence" value="ECO:0007669"/>
    <property type="project" value="InterPro"/>
</dbReference>
<evidence type="ECO:0000256" key="4">
    <source>
        <dbReference type="ARBA" id="ARBA00022801"/>
    </source>
</evidence>
<evidence type="ECO:0000256" key="3">
    <source>
        <dbReference type="ARBA" id="ARBA00022763"/>
    </source>
</evidence>
<dbReference type="RefSeq" id="YP_009173922.1">
    <property type="nucleotide sequence ID" value="NC_028099.1"/>
</dbReference>
<feature type="active site" description="Proton acceptor" evidence="6">
    <location>
        <position position="88"/>
    </location>
</feature>
<dbReference type="InterPro" id="IPR018085">
    <property type="entry name" value="Ura-DNA_Glyclase_AS"/>
</dbReference>
<accession>A0A0M5KYM8</accession>
<dbReference type="CDD" id="cd10027">
    <property type="entry name" value="UDG-F1-like"/>
    <property type="match status" value="1"/>
</dbReference>
<dbReference type="Gene3D" id="3.40.470.10">
    <property type="entry name" value="Uracil-DNA glycosylase-like domain"/>
    <property type="match status" value="1"/>
</dbReference>
<dbReference type="InterPro" id="IPR005122">
    <property type="entry name" value="Uracil-DNA_glycosylase-like"/>
</dbReference>
<evidence type="ECO:0000256" key="6">
    <source>
        <dbReference type="PROSITE-ProRule" id="PRU10072"/>
    </source>
</evidence>
<dbReference type="GeneID" id="26100436"/>
<keyword evidence="5" id="KW-0234">DNA repair</keyword>
<dbReference type="PANTHER" id="PTHR11264:SF0">
    <property type="entry name" value="URACIL-DNA GLYCOSYLASE"/>
    <property type="match status" value="1"/>
</dbReference>
<dbReference type="HAMAP" id="MF_00148">
    <property type="entry name" value="UDG"/>
    <property type="match status" value="1"/>
</dbReference>
<evidence type="ECO:0000313" key="9">
    <source>
        <dbReference type="Proteomes" id="UP000152314"/>
    </source>
</evidence>